<dbReference type="GO" id="GO:0009277">
    <property type="term" value="C:fungal-type cell wall"/>
    <property type="evidence" value="ECO:0007669"/>
    <property type="project" value="TreeGrafter"/>
</dbReference>
<name>A0A1E3Q3F7_LIPST</name>
<evidence type="ECO:0000256" key="3">
    <source>
        <dbReference type="ARBA" id="ARBA00012757"/>
    </source>
</evidence>
<keyword evidence="5" id="KW-0325">Glycoprotein</keyword>
<accession>A0A1E3Q3F7</accession>
<evidence type="ECO:0000313" key="9">
    <source>
        <dbReference type="EMBL" id="ODQ72235.1"/>
    </source>
</evidence>
<feature type="domain" description="Glycoside hydrolase family 65 N-terminal" evidence="8">
    <location>
        <begin position="65"/>
        <end position="333"/>
    </location>
</feature>
<dbReference type="GO" id="GO:0005993">
    <property type="term" value="P:trehalose catabolic process"/>
    <property type="evidence" value="ECO:0007669"/>
    <property type="project" value="TreeGrafter"/>
</dbReference>
<dbReference type="Gene3D" id="2.60.120.260">
    <property type="entry name" value="Galactose-binding domain-like"/>
    <property type="match status" value="1"/>
</dbReference>
<sequence length="1023" mass="112087">MRLNVLLSGCVALSHLALASVSLKLRQQLSKEAVTNDPILDGVEYNDGTWTLTNRLLTTNRFQLQPYVSNGYIGARLPLEGTGYVQDTFESEDGGSVNGAEPTNGWPLFSPRFTGAYIAGFWDLQPNTTATNFPELLTRGGESVISTVPVWSTLLVTAHGDTFNVNCPLGNVHNYTQSLSMKDGIVRTKLEWYPNGNASQAISLAYEVLAHRVIPTLAMVKLEVLAAEDTNIKLSDILDGAGSFRTIFLEKNYSSHDATGMWTGVRPYGLTSVQAYEYSHLEFSDSAVVNISSRQKSPIANKSPATISQEFEVSLEAGKPFLVYKFVGIASSDAYKDPKRVAAYTARIAASIGYRLAKADHKLAWHKLWESGDIVFPGDKELQISIRASLFHLLSALRSGDEPSGRGDNSIAVSGLSSDSYGGLVFWDADTWMYPAMSVLHPKYAANVNNFRQRIHNQSIENARSYNLSGAIYSWTSGRFGNCTGTGPCVDYEYHINVDIAQAHWNQFLLSNDTDWLEAKGWPIIRDAAEMFSSYVVKNASTGPYYYTYNMTDPDEYANFVDNGAFTNAGISKLMGWARRAAEIVGQDSNPEWADIEENIYIPVNSDVNLVLEFSNMNGSVEIKQADVVLLDYPLEYHRSWQQSLNNLDFYAMAQSADGPAMTWAIFAISSAELSPVGCASYTYLLYASQPYLRAPFYQFSEQMDDNATTNGGTRPAFPFLTGHGGFLQVLTHGFTGFRPREDVFYLDPSLPPQIERGYTVNGMKWRDSVFDVTIKLDETVIHRRTKATSRSRTGNADLVEYLSAHYDKRRHDDEGSSIQKGGTPVTVRIGAGDGKGDYTLYEGGRLVVPTRRADLNGTLVAGNVAQCQPAISNVTWASGHFPISAVDGSNSTSWQPSTRDPSALLVDLGKATTVAGVSLNWGRTPPLAFSVGYAATVVDDGPTFGSVDFAWPIVRQNVSISDEYNAATALEVRLSVGNVTTAGLAETVRTRWIMLVVEGSYDTGLRYGDVGATVAEFAVIEG</sequence>
<evidence type="ECO:0000259" key="7">
    <source>
        <dbReference type="Pfam" id="PF03632"/>
    </source>
</evidence>
<feature type="chain" id="PRO_5009134063" description="alpha,alpha-trehalase" evidence="6">
    <location>
        <begin position="20"/>
        <end position="1023"/>
    </location>
</feature>
<evidence type="ECO:0000259" key="8">
    <source>
        <dbReference type="Pfam" id="PF03636"/>
    </source>
</evidence>
<dbReference type="OrthoDB" id="200349at2759"/>
<organism evidence="9 10">
    <name type="scientific">Lipomyces starkeyi NRRL Y-11557</name>
    <dbReference type="NCBI Taxonomy" id="675824"/>
    <lineage>
        <taxon>Eukaryota</taxon>
        <taxon>Fungi</taxon>
        <taxon>Dikarya</taxon>
        <taxon>Ascomycota</taxon>
        <taxon>Saccharomycotina</taxon>
        <taxon>Lipomycetes</taxon>
        <taxon>Lipomycetales</taxon>
        <taxon>Lipomycetaceae</taxon>
        <taxon>Lipomyces</taxon>
    </lineage>
</organism>
<evidence type="ECO:0000256" key="5">
    <source>
        <dbReference type="ARBA" id="ARBA00023180"/>
    </source>
</evidence>
<dbReference type="FunFam" id="1.50.10.10:FF:000032">
    <property type="entry name" value="Vacuolar acid trehalase"/>
    <property type="match status" value="1"/>
</dbReference>
<dbReference type="InterPro" id="IPR008928">
    <property type="entry name" value="6-hairpin_glycosidase_sf"/>
</dbReference>
<dbReference type="AlphaFoldDB" id="A0A1E3Q3F7"/>
<feature type="signal peptide" evidence="6">
    <location>
        <begin position="1"/>
        <end position="19"/>
    </location>
</feature>
<dbReference type="GO" id="GO:0030246">
    <property type="term" value="F:carbohydrate binding"/>
    <property type="evidence" value="ECO:0007669"/>
    <property type="project" value="InterPro"/>
</dbReference>
<dbReference type="SUPFAM" id="SSF48208">
    <property type="entry name" value="Six-hairpin glycosidases"/>
    <property type="match status" value="1"/>
</dbReference>
<dbReference type="InterPro" id="IPR037018">
    <property type="entry name" value="GH65_N"/>
</dbReference>
<comment type="similarity">
    <text evidence="2">Belongs to the glycosyl hydrolase 65 family.</text>
</comment>
<protein>
    <recommendedName>
        <fullName evidence="3">alpha,alpha-trehalase</fullName>
        <ecNumber evidence="3">3.2.1.28</ecNumber>
    </recommendedName>
</protein>
<evidence type="ECO:0000313" key="10">
    <source>
        <dbReference type="Proteomes" id="UP000094385"/>
    </source>
</evidence>
<dbReference type="Gene3D" id="2.60.420.10">
    <property type="entry name" value="Maltose phosphorylase, domain 3"/>
    <property type="match status" value="1"/>
</dbReference>
<dbReference type="Gene3D" id="1.50.10.10">
    <property type="match status" value="1"/>
</dbReference>
<dbReference type="EC" id="3.2.1.28" evidence="3"/>
<dbReference type="GO" id="GO:0004555">
    <property type="term" value="F:alpha,alpha-trehalase activity"/>
    <property type="evidence" value="ECO:0007669"/>
    <property type="project" value="UniProtKB-EC"/>
</dbReference>
<dbReference type="EMBL" id="KV454296">
    <property type="protein sequence ID" value="ODQ72235.1"/>
    <property type="molecule type" value="Genomic_DNA"/>
</dbReference>
<keyword evidence="6" id="KW-0732">Signal</keyword>
<proteinExistence type="inferred from homology"/>
<feature type="domain" description="Glycoside hydrolase family 65 central catalytic" evidence="7">
    <location>
        <begin position="388"/>
        <end position="612"/>
    </location>
</feature>
<dbReference type="PANTHER" id="PTHR11051:SF8">
    <property type="entry name" value="PROTEIN-GLUCOSYLGALACTOSYLHYDROXYLYSINE GLUCOSIDASE"/>
    <property type="match status" value="1"/>
</dbReference>
<dbReference type="STRING" id="675824.A0A1E3Q3F7"/>
<dbReference type="PANTHER" id="PTHR11051">
    <property type="entry name" value="GLYCOSYL HYDROLASE-RELATED"/>
    <property type="match status" value="1"/>
</dbReference>
<dbReference type="Proteomes" id="UP000094385">
    <property type="component" value="Unassembled WGS sequence"/>
</dbReference>
<dbReference type="InterPro" id="IPR011013">
    <property type="entry name" value="Gal_mutarotase_sf_dom"/>
</dbReference>
<dbReference type="InterPro" id="IPR005195">
    <property type="entry name" value="Glyco_hydro_65_M"/>
</dbReference>
<dbReference type="InterPro" id="IPR008979">
    <property type="entry name" value="Galactose-bd-like_sf"/>
</dbReference>
<reference evidence="9 10" key="1">
    <citation type="journal article" date="2016" name="Proc. Natl. Acad. Sci. U.S.A.">
        <title>Comparative genomics of biotechnologically important yeasts.</title>
        <authorList>
            <person name="Riley R."/>
            <person name="Haridas S."/>
            <person name="Wolfe K.H."/>
            <person name="Lopes M.R."/>
            <person name="Hittinger C.T."/>
            <person name="Goeker M."/>
            <person name="Salamov A.A."/>
            <person name="Wisecaver J.H."/>
            <person name="Long T.M."/>
            <person name="Calvey C.H."/>
            <person name="Aerts A.L."/>
            <person name="Barry K.W."/>
            <person name="Choi C."/>
            <person name="Clum A."/>
            <person name="Coughlan A.Y."/>
            <person name="Deshpande S."/>
            <person name="Douglass A.P."/>
            <person name="Hanson S.J."/>
            <person name="Klenk H.-P."/>
            <person name="LaButti K.M."/>
            <person name="Lapidus A."/>
            <person name="Lindquist E.A."/>
            <person name="Lipzen A.M."/>
            <person name="Meier-Kolthoff J.P."/>
            <person name="Ohm R.A."/>
            <person name="Otillar R.P."/>
            <person name="Pangilinan J.L."/>
            <person name="Peng Y."/>
            <person name="Rokas A."/>
            <person name="Rosa C.A."/>
            <person name="Scheuner C."/>
            <person name="Sibirny A.A."/>
            <person name="Slot J.C."/>
            <person name="Stielow J.B."/>
            <person name="Sun H."/>
            <person name="Kurtzman C.P."/>
            <person name="Blackwell M."/>
            <person name="Grigoriev I.V."/>
            <person name="Jeffries T.W."/>
        </authorList>
    </citation>
    <scope>NUCLEOTIDE SEQUENCE [LARGE SCALE GENOMIC DNA]</scope>
    <source>
        <strain evidence="9 10">NRRL Y-11557</strain>
    </source>
</reference>
<comment type="catalytic activity">
    <reaction evidence="1">
        <text>alpha,alpha-trehalose + H2O = alpha-D-glucose + beta-D-glucose</text>
        <dbReference type="Rhea" id="RHEA:32675"/>
        <dbReference type="ChEBI" id="CHEBI:15377"/>
        <dbReference type="ChEBI" id="CHEBI:15903"/>
        <dbReference type="ChEBI" id="CHEBI:16551"/>
        <dbReference type="ChEBI" id="CHEBI:17925"/>
        <dbReference type="EC" id="3.2.1.28"/>
    </reaction>
</comment>
<dbReference type="SUPFAM" id="SSF49785">
    <property type="entry name" value="Galactose-binding domain-like"/>
    <property type="match status" value="1"/>
</dbReference>
<evidence type="ECO:0000256" key="4">
    <source>
        <dbReference type="ARBA" id="ARBA00022801"/>
    </source>
</evidence>
<evidence type="ECO:0000256" key="6">
    <source>
        <dbReference type="SAM" id="SignalP"/>
    </source>
</evidence>
<keyword evidence="10" id="KW-1185">Reference proteome</keyword>
<keyword evidence="4" id="KW-0378">Hydrolase</keyword>
<evidence type="ECO:0000256" key="1">
    <source>
        <dbReference type="ARBA" id="ARBA00001576"/>
    </source>
</evidence>
<dbReference type="InterPro" id="IPR005196">
    <property type="entry name" value="Glyco_hydro_65_N"/>
</dbReference>
<dbReference type="Pfam" id="PF03632">
    <property type="entry name" value="Glyco_hydro_65m"/>
    <property type="match status" value="1"/>
</dbReference>
<dbReference type="Pfam" id="PF03636">
    <property type="entry name" value="Glyco_hydro_65N"/>
    <property type="match status" value="1"/>
</dbReference>
<dbReference type="SUPFAM" id="SSF74650">
    <property type="entry name" value="Galactose mutarotase-like"/>
    <property type="match status" value="1"/>
</dbReference>
<dbReference type="Gene3D" id="2.70.98.40">
    <property type="entry name" value="Glycoside hydrolase, family 65, N-terminal domain"/>
    <property type="match status" value="1"/>
</dbReference>
<gene>
    <name evidence="9" type="ORF">LIPSTDRAFT_4583</name>
</gene>
<dbReference type="InterPro" id="IPR012341">
    <property type="entry name" value="6hp_glycosidase-like_sf"/>
</dbReference>
<evidence type="ECO:0000256" key="2">
    <source>
        <dbReference type="ARBA" id="ARBA00006768"/>
    </source>
</evidence>